<dbReference type="InterPro" id="IPR036508">
    <property type="entry name" value="Chitin-bd_dom_sf"/>
</dbReference>
<feature type="chain" id="PRO_5043441544" description="Chitin-binding type-2 domain-containing protein" evidence="6">
    <location>
        <begin position="19"/>
        <end position="222"/>
    </location>
</feature>
<evidence type="ECO:0000256" key="6">
    <source>
        <dbReference type="SAM" id="SignalP"/>
    </source>
</evidence>
<evidence type="ECO:0000256" key="5">
    <source>
        <dbReference type="ARBA" id="ARBA00023180"/>
    </source>
</evidence>
<feature type="signal peptide" evidence="6">
    <location>
        <begin position="1"/>
        <end position="18"/>
    </location>
</feature>
<dbReference type="PROSITE" id="PS50940">
    <property type="entry name" value="CHIT_BIND_II"/>
    <property type="match status" value="1"/>
</dbReference>
<evidence type="ECO:0000256" key="2">
    <source>
        <dbReference type="ARBA" id="ARBA00022729"/>
    </source>
</evidence>
<feature type="domain" description="Chitin-binding type-2" evidence="7">
    <location>
        <begin position="122"/>
        <end position="178"/>
    </location>
</feature>
<dbReference type="EMBL" id="JARQZJ010000134">
    <property type="protein sequence ID" value="KAK9892448.1"/>
    <property type="molecule type" value="Genomic_DNA"/>
</dbReference>
<evidence type="ECO:0000256" key="3">
    <source>
        <dbReference type="ARBA" id="ARBA00022737"/>
    </source>
</evidence>
<dbReference type="Pfam" id="PF01607">
    <property type="entry name" value="CBM_14"/>
    <property type="match status" value="1"/>
</dbReference>
<reference evidence="8 9" key="1">
    <citation type="submission" date="2023-03" db="EMBL/GenBank/DDBJ databases">
        <title>Genome insight into feeding habits of ladybird beetles.</title>
        <authorList>
            <person name="Li H.-S."/>
            <person name="Huang Y.-H."/>
            <person name="Pang H."/>
        </authorList>
    </citation>
    <scope>NUCLEOTIDE SEQUENCE [LARGE SCALE GENOMIC DNA]</scope>
    <source>
        <strain evidence="8">SYSU_2023b</strain>
        <tissue evidence="8">Whole body</tissue>
    </source>
</reference>
<evidence type="ECO:0000313" key="9">
    <source>
        <dbReference type="Proteomes" id="UP001431783"/>
    </source>
</evidence>
<proteinExistence type="predicted"/>
<keyword evidence="4" id="KW-1015">Disulfide bond</keyword>
<sequence>MKWCYVIGFSLLLNSSLSIYTPYNNPRKSILSPVIKTLNWKNSQSENVVINHNYSHVNYQYQQPGSSLTPTQNFESTTKKFYPIYKPHAENNLGQNSLNEGQDQTISQQKIIIRVKKQLQVYDKCPPGATGQFVFSLACNQFLNCWKGRGSPQNCAPGTLFNPDTLTCDFPEKVRCITGPRRTIYEESPTLVSHTVIKKMCNLIALNNFLDVFQTTQIVRNL</sequence>
<evidence type="ECO:0000256" key="1">
    <source>
        <dbReference type="ARBA" id="ARBA00022669"/>
    </source>
</evidence>
<comment type="caution">
    <text evidence="8">The sequence shown here is derived from an EMBL/GenBank/DDBJ whole genome shotgun (WGS) entry which is preliminary data.</text>
</comment>
<dbReference type="InterPro" id="IPR002557">
    <property type="entry name" value="Chitin-bd_dom"/>
</dbReference>
<dbReference type="SMART" id="SM00494">
    <property type="entry name" value="ChtBD2"/>
    <property type="match status" value="1"/>
</dbReference>
<dbReference type="AlphaFoldDB" id="A0AAW1VB68"/>
<keyword evidence="3" id="KW-0677">Repeat</keyword>
<accession>A0AAW1VB68</accession>
<dbReference type="Proteomes" id="UP001431783">
    <property type="component" value="Unassembled WGS sequence"/>
</dbReference>
<name>A0AAW1VB68_9CUCU</name>
<evidence type="ECO:0000259" key="7">
    <source>
        <dbReference type="PROSITE" id="PS50940"/>
    </source>
</evidence>
<evidence type="ECO:0000313" key="8">
    <source>
        <dbReference type="EMBL" id="KAK9892448.1"/>
    </source>
</evidence>
<keyword evidence="2 6" id="KW-0732">Signal</keyword>
<gene>
    <name evidence="8" type="ORF">WA026_019900</name>
</gene>
<dbReference type="PANTHER" id="PTHR23301">
    <property type="entry name" value="CHITIN BINDING PERITROPHIN-A"/>
    <property type="match status" value="1"/>
</dbReference>
<keyword evidence="5" id="KW-0325">Glycoprotein</keyword>
<dbReference type="Gene3D" id="2.170.140.10">
    <property type="entry name" value="Chitin binding domain"/>
    <property type="match status" value="1"/>
</dbReference>
<dbReference type="SUPFAM" id="SSF57625">
    <property type="entry name" value="Invertebrate chitin-binding proteins"/>
    <property type="match status" value="1"/>
</dbReference>
<organism evidence="8 9">
    <name type="scientific">Henosepilachna vigintioctopunctata</name>
    <dbReference type="NCBI Taxonomy" id="420089"/>
    <lineage>
        <taxon>Eukaryota</taxon>
        <taxon>Metazoa</taxon>
        <taxon>Ecdysozoa</taxon>
        <taxon>Arthropoda</taxon>
        <taxon>Hexapoda</taxon>
        <taxon>Insecta</taxon>
        <taxon>Pterygota</taxon>
        <taxon>Neoptera</taxon>
        <taxon>Endopterygota</taxon>
        <taxon>Coleoptera</taxon>
        <taxon>Polyphaga</taxon>
        <taxon>Cucujiformia</taxon>
        <taxon>Coccinelloidea</taxon>
        <taxon>Coccinellidae</taxon>
        <taxon>Epilachninae</taxon>
        <taxon>Epilachnini</taxon>
        <taxon>Henosepilachna</taxon>
    </lineage>
</organism>
<dbReference type="GO" id="GO:0005576">
    <property type="term" value="C:extracellular region"/>
    <property type="evidence" value="ECO:0007669"/>
    <property type="project" value="InterPro"/>
</dbReference>
<dbReference type="GO" id="GO:0008061">
    <property type="term" value="F:chitin binding"/>
    <property type="evidence" value="ECO:0007669"/>
    <property type="project" value="UniProtKB-KW"/>
</dbReference>
<protein>
    <recommendedName>
        <fullName evidence="7">Chitin-binding type-2 domain-containing protein</fullName>
    </recommendedName>
</protein>
<keyword evidence="1" id="KW-0147">Chitin-binding</keyword>
<dbReference type="InterPro" id="IPR051940">
    <property type="entry name" value="Chitin_bind-dev_reg"/>
</dbReference>
<keyword evidence="9" id="KW-1185">Reference proteome</keyword>
<dbReference type="PANTHER" id="PTHR23301:SF0">
    <property type="entry name" value="CHITIN-BINDING TYPE-2 DOMAIN-CONTAINING PROTEIN-RELATED"/>
    <property type="match status" value="1"/>
</dbReference>
<evidence type="ECO:0000256" key="4">
    <source>
        <dbReference type="ARBA" id="ARBA00023157"/>
    </source>
</evidence>